<comment type="subcellular location">
    <subcellularLocation>
        <location evidence="2">Cell inner membrane</location>
    </subcellularLocation>
</comment>
<gene>
    <name evidence="7" type="ORF">GIW73_15395</name>
</gene>
<evidence type="ECO:0000256" key="4">
    <source>
        <dbReference type="ARBA" id="ARBA00034247"/>
    </source>
</evidence>
<comment type="caution">
    <text evidence="7">The sequence shown here is derived from an EMBL/GenBank/DDBJ whole genome shotgun (WGS) entry which is preliminary data.</text>
</comment>
<proteinExistence type="predicted"/>
<accession>A0A9Q3X822</accession>
<dbReference type="GO" id="GO:0052621">
    <property type="term" value="F:diguanylate cyclase activity"/>
    <property type="evidence" value="ECO:0007669"/>
    <property type="project" value="UniProtKB-EC"/>
</dbReference>
<feature type="transmembrane region" description="Helical" evidence="5">
    <location>
        <begin position="14"/>
        <end position="33"/>
    </location>
</feature>
<evidence type="ECO:0000256" key="1">
    <source>
        <dbReference type="ARBA" id="ARBA00001946"/>
    </source>
</evidence>
<dbReference type="EC" id="2.7.7.65" evidence="3"/>
<name>A0A9Q3X822_PSESX</name>
<dbReference type="SMART" id="SM00267">
    <property type="entry name" value="GGDEF"/>
    <property type="match status" value="1"/>
</dbReference>
<dbReference type="NCBIfam" id="TIGR00254">
    <property type="entry name" value="GGDEF"/>
    <property type="match status" value="1"/>
</dbReference>
<dbReference type="GO" id="GO:0005886">
    <property type="term" value="C:plasma membrane"/>
    <property type="evidence" value="ECO:0007669"/>
    <property type="project" value="UniProtKB-SubCell"/>
</dbReference>
<evidence type="ECO:0000256" key="3">
    <source>
        <dbReference type="ARBA" id="ARBA00012528"/>
    </source>
</evidence>
<feature type="domain" description="GGDEF" evidence="6">
    <location>
        <begin position="207"/>
        <end position="340"/>
    </location>
</feature>
<comment type="catalytic activity">
    <reaction evidence="4">
        <text>2 GTP = 3',3'-c-di-GMP + 2 diphosphate</text>
        <dbReference type="Rhea" id="RHEA:24898"/>
        <dbReference type="ChEBI" id="CHEBI:33019"/>
        <dbReference type="ChEBI" id="CHEBI:37565"/>
        <dbReference type="ChEBI" id="CHEBI:58805"/>
        <dbReference type="EC" id="2.7.7.65"/>
    </reaction>
</comment>
<dbReference type="PANTHER" id="PTHR45138:SF9">
    <property type="entry name" value="DIGUANYLATE CYCLASE DGCM-RELATED"/>
    <property type="match status" value="1"/>
</dbReference>
<dbReference type="FunFam" id="3.30.70.270:FF:000001">
    <property type="entry name" value="Diguanylate cyclase domain protein"/>
    <property type="match status" value="1"/>
</dbReference>
<organism evidence="7 8">
    <name type="scientific">Pseudomonas syringae</name>
    <dbReference type="NCBI Taxonomy" id="317"/>
    <lineage>
        <taxon>Bacteria</taxon>
        <taxon>Pseudomonadati</taxon>
        <taxon>Pseudomonadota</taxon>
        <taxon>Gammaproteobacteria</taxon>
        <taxon>Pseudomonadales</taxon>
        <taxon>Pseudomonadaceae</taxon>
        <taxon>Pseudomonas</taxon>
    </lineage>
</organism>
<evidence type="ECO:0000259" key="6">
    <source>
        <dbReference type="PROSITE" id="PS50887"/>
    </source>
</evidence>
<dbReference type="Gene3D" id="3.30.70.270">
    <property type="match status" value="1"/>
</dbReference>
<feature type="transmembrane region" description="Helical" evidence="5">
    <location>
        <begin position="39"/>
        <end position="60"/>
    </location>
</feature>
<comment type="cofactor">
    <cofactor evidence="1">
        <name>Mg(2+)</name>
        <dbReference type="ChEBI" id="CHEBI:18420"/>
    </cofactor>
</comment>
<keyword evidence="5" id="KW-0472">Membrane</keyword>
<dbReference type="PROSITE" id="PS50887">
    <property type="entry name" value="GGDEF"/>
    <property type="match status" value="1"/>
</dbReference>
<dbReference type="PANTHER" id="PTHR45138">
    <property type="entry name" value="REGULATORY COMPONENTS OF SENSORY TRANSDUCTION SYSTEM"/>
    <property type="match status" value="1"/>
</dbReference>
<dbReference type="InterPro" id="IPR000160">
    <property type="entry name" value="GGDEF_dom"/>
</dbReference>
<dbReference type="EMBL" id="WKEU01000064">
    <property type="protein sequence ID" value="MCF5064322.1"/>
    <property type="molecule type" value="Genomic_DNA"/>
</dbReference>
<dbReference type="Pfam" id="PF20966">
    <property type="entry name" value="MASE6"/>
    <property type="match status" value="1"/>
</dbReference>
<dbReference type="SUPFAM" id="SSF55073">
    <property type="entry name" value="Nucleotide cyclase"/>
    <property type="match status" value="1"/>
</dbReference>
<dbReference type="InterPro" id="IPR050469">
    <property type="entry name" value="Diguanylate_Cyclase"/>
</dbReference>
<feature type="transmembrane region" description="Helical" evidence="5">
    <location>
        <begin position="104"/>
        <end position="130"/>
    </location>
</feature>
<dbReference type="Proteomes" id="UP000814207">
    <property type="component" value="Unassembled WGS sequence"/>
</dbReference>
<dbReference type="InterPro" id="IPR029787">
    <property type="entry name" value="Nucleotide_cyclase"/>
</dbReference>
<protein>
    <recommendedName>
        <fullName evidence="3">diguanylate cyclase</fullName>
        <ecNumber evidence="3">2.7.7.65</ecNumber>
    </recommendedName>
</protein>
<keyword evidence="5" id="KW-0812">Transmembrane</keyword>
<reference evidence="7" key="1">
    <citation type="submission" date="2019-11" db="EMBL/GenBank/DDBJ databases">
        <title>Epiphytic Pseudomonas syringae from cherry orchards.</title>
        <authorList>
            <person name="Hulin M.T."/>
        </authorList>
    </citation>
    <scope>NUCLEOTIDE SEQUENCE</scope>
    <source>
        <strain evidence="7">PA-6-9A</strain>
    </source>
</reference>
<dbReference type="InterPro" id="IPR043128">
    <property type="entry name" value="Rev_trsase/Diguanyl_cyclase"/>
</dbReference>
<feature type="transmembrane region" description="Helical" evidence="5">
    <location>
        <begin position="142"/>
        <end position="162"/>
    </location>
</feature>
<dbReference type="AlphaFoldDB" id="A0A9Q3X822"/>
<feature type="transmembrane region" description="Helical" evidence="5">
    <location>
        <begin position="72"/>
        <end position="98"/>
    </location>
</feature>
<evidence type="ECO:0000313" key="8">
    <source>
        <dbReference type="Proteomes" id="UP000814207"/>
    </source>
</evidence>
<evidence type="ECO:0000313" key="7">
    <source>
        <dbReference type="EMBL" id="MCF5064322.1"/>
    </source>
</evidence>
<dbReference type="InterPro" id="IPR048435">
    <property type="entry name" value="MASE6"/>
</dbReference>
<sequence>MPNRIDHSEKHRRMMLKSLLWTTLCFGIFFSLFNANRGYWLLAGLELAYAFISLYMLMIIDRTKKLQVLTIIYLLPFFTVMMFTLASPETSVGIFAWIQTIPIILYLLLGLRLGLIGSLLFVSLGLYMITRHHAEKSPVDDIGFVLDIGLATLAITIFSHTYERTRVLTEQRLIELVTTDHLTGLANRAKLAEVFQRESEFALRNGTPLALVYLDIDHFKQINDRFGHDAGDQALCHFASILTKRLRATDLLCRLGGEEFAALLPGARAEQAMLIAETLREHLAATPLELSGQQLNMTLSAGVAVFGGNCEHLDDLLKVADGRAYAAKRAGRNRVVGIDPPSQTEIRANDSAY</sequence>
<dbReference type="Pfam" id="PF00990">
    <property type="entry name" value="GGDEF"/>
    <property type="match status" value="1"/>
</dbReference>
<evidence type="ECO:0000256" key="5">
    <source>
        <dbReference type="SAM" id="Phobius"/>
    </source>
</evidence>
<keyword evidence="5" id="KW-1133">Transmembrane helix</keyword>
<evidence type="ECO:0000256" key="2">
    <source>
        <dbReference type="ARBA" id="ARBA00004533"/>
    </source>
</evidence>
<dbReference type="CDD" id="cd01949">
    <property type="entry name" value="GGDEF"/>
    <property type="match status" value="1"/>
</dbReference>